<evidence type="ECO:0000259" key="6">
    <source>
        <dbReference type="PROSITE" id="PS50950"/>
    </source>
</evidence>
<evidence type="ECO:0000256" key="5">
    <source>
        <dbReference type="PROSITE-ProRule" id="PRU00309"/>
    </source>
</evidence>
<dbReference type="SUPFAM" id="SSF57716">
    <property type="entry name" value="Glucocorticoid receptor-like (DNA-binding domain)"/>
    <property type="match status" value="1"/>
</dbReference>
<evidence type="ECO:0000256" key="3">
    <source>
        <dbReference type="ARBA" id="ARBA00022833"/>
    </source>
</evidence>
<protein>
    <submittedName>
        <fullName evidence="7">Putative LOC100575238 [Acyrthosiphon pisum]</fullName>
    </submittedName>
</protein>
<organism evidence="7">
    <name type="scientific">Lepeophtheirus salmonis</name>
    <name type="common">Salmon louse</name>
    <name type="synonym">Caligus salmonis</name>
    <dbReference type="NCBI Taxonomy" id="72036"/>
    <lineage>
        <taxon>Eukaryota</taxon>
        <taxon>Metazoa</taxon>
        <taxon>Ecdysozoa</taxon>
        <taxon>Arthropoda</taxon>
        <taxon>Crustacea</taxon>
        <taxon>Multicrustacea</taxon>
        <taxon>Hexanauplia</taxon>
        <taxon>Copepoda</taxon>
        <taxon>Siphonostomatoida</taxon>
        <taxon>Caligidae</taxon>
        <taxon>Lepeophtheirus</taxon>
    </lineage>
</organism>
<dbReference type="InterPro" id="IPR006612">
    <property type="entry name" value="THAP_Znf"/>
</dbReference>
<dbReference type="Pfam" id="PF05485">
    <property type="entry name" value="THAP"/>
    <property type="match status" value="1"/>
</dbReference>
<dbReference type="PROSITE" id="PS50950">
    <property type="entry name" value="ZF_THAP"/>
    <property type="match status" value="1"/>
</dbReference>
<keyword evidence="4 5" id="KW-0238">DNA-binding</keyword>
<keyword evidence="1" id="KW-0479">Metal-binding</keyword>
<dbReference type="GO" id="GO:0008270">
    <property type="term" value="F:zinc ion binding"/>
    <property type="evidence" value="ECO:0007669"/>
    <property type="project" value="UniProtKB-KW"/>
</dbReference>
<sequence>MVRQKIWKNLCKRKDTFKEENAQVCSMHFNEGSYKWDLEHELLHLTPRKRLKTDAVPILPLSTSTVPKPEDQCDKKFPKNLHESTFSQTLSSVDNQGKDQVDFILPRSRREMRRQNKQIVTFIDKGTGATE</sequence>
<name>A0A0K2T387_LEPSM</name>
<evidence type="ECO:0000256" key="1">
    <source>
        <dbReference type="ARBA" id="ARBA00022723"/>
    </source>
</evidence>
<reference evidence="7" key="1">
    <citation type="submission" date="2014-05" db="EMBL/GenBank/DDBJ databases">
        <authorList>
            <person name="Chronopoulou M."/>
        </authorList>
    </citation>
    <scope>NUCLEOTIDE SEQUENCE</scope>
    <source>
        <tissue evidence="7">Whole organism</tissue>
    </source>
</reference>
<dbReference type="AlphaFoldDB" id="A0A0K2T387"/>
<evidence type="ECO:0000256" key="4">
    <source>
        <dbReference type="ARBA" id="ARBA00023125"/>
    </source>
</evidence>
<dbReference type="EMBL" id="HACA01003137">
    <property type="protein sequence ID" value="CDW20498.1"/>
    <property type="molecule type" value="Transcribed_RNA"/>
</dbReference>
<accession>A0A0K2T387</accession>
<dbReference type="GO" id="GO:0003677">
    <property type="term" value="F:DNA binding"/>
    <property type="evidence" value="ECO:0007669"/>
    <property type="project" value="UniProtKB-UniRule"/>
</dbReference>
<evidence type="ECO:0000313" key="7">
    <source>
        <dbReference type="EMBL" id="CDW20498.1"/>
    </source>
</evidence>
<feature type="domain" description="THAP-type" evidence="6">
    <location>
        <begin position="1"/>
        <end position="60"/>
    </location>
</feature>
<keyword evidence="2 5" id="KW-0863">Zinc-finger</keyword>
<evidence type="ECO:0000256" key="2">
    <source>
        <dbReference type="ARBA" id="ARBA00022771"/>
    </source>
</evidence>
<keyword evidence="3" id="KW-0862">Zinc</keyword>
<proteinExistence type="predicted"/>